<evidence type="ECO:0000313" key="3">
    <source>
        <dbReference type="Proteomes" id="UP001633002"/>
    </source>
</evidence>
<gene>
    <name evidence="2" type="ORF">R1sor_001286</name>
</gene>
<dbReference type="AlphaFoldDB" id="A0ABD3GY37"/>
<feature type="region of interest" description="Disordered" evidence="1">
    <location>
        <begin position="35"/>
        <end position="76"/>
    </location>
</feature>
<feature type="region of interest" description="Disordered" evidence="1">
    <location>
        <begin position="145"/>
        <end position="206"/>
    </location>
</feature>
<protein>
    <submittedName>
        <fullName evidence="2">Uncharacterized protein</fullName>
    </submittedName>
</protein>
<feature type="compositionally biased region" description="Basic and acidic residues" evidence="1">
    <location>
        <begin position="150"/>
        <end position="176"/>
    </location>
</feature>
<comment type="caution">
    <text evidence="2">The sequence shown here is derived from an EMBL/GenBank/DDBJ whole genome shotgun (WGS) entry which is preliminary data.</text>
</comment>
<keyword evidence="3" id="KW-1185">Reference proteome</keyword>
<feature type="compositionally biased region" description="Acidic residues" evidence="1">
    <location>
        <begin position="177"/>
        <end position="191"/>
    </location>
</feature>
<evidence type="ECO:0000313" key="2">
    <source>
        <dbReference type="EMBL" id="KAL3683264.1"/>
    </source>
</evidence>
<name>A0ABD3GY37_9MARC</name>
<organism evidence="2 3">
    <name type="scientific">Riccia sorocarpa</name>
    <dbReference type="NCBI Taxonomy" id="122646"/>
    <lineage>
        <taxon>Eukaryota</taxon>
        <taxon>Viridiplantae</taxon>
        <taxon>Streptophyta</taxon>
        <taxon>Embryophyta</taxon>
        <taxon>Marchantiophyta</taxon>
        <taxon>Marchantiopsida</taxon>
        <taxon>Marchantiidae</taxon>
        <taxon>Marchantiales</taxon>
        <taxon>Ricciaceae</taxon>
        <taxon>Riccia</taxon>
    </lineage>
</organism>
<evidence type="ECO:0000256" key="1">
    <source>
        <dbReference type="SAM" id="MobiDB-lite"/>
    </source>
</evidence>
<sequence length="206" mass="23190">MATPVSMGIEPRSTRLRVQTRSRGAILVIMPSADRSQTENVVRPTDIPTVPSNVPAPPPRAVMARAPGETNGARPKRVRRVPDKDMDLSLTIGIQVGDIEGTTFDLLAVFLEKRARMAIIATEGHAHLQLHIQDVKQHQVTMKFEDADDEKEKHQDQKEESEHRQRNDEPQHRVDHDEDEDNEFPVEDLDDFNVPGADLDTIQSDL</sequence>
<accession>A0ABD3GY37</accession>
<dbReference type="EMBL" id="JBJQOH010000006">
    <property type="protein sequence ID" value="KAL3683264.1"/>
    <property type="molecule type" value="Genomic_DNA"/>
</dbReference>
<proteinExistence type="predicted"/>
<reference evidence="2 3" key="1">
    <citation type="submission" date="2024-09" db="EMBL/GenBank/DDBJ databases">
        <title>Chromosome-scale assembly of Riccia sorocarpa.</title>
        <authorList>
            <person name="Paukszto L."/>
        </authorList>
    </citation>
    <scope>NUCLEOTIDE SEQUENCE [LARGE SCALE GENOMIC DNA]</scope>
    <source>
        <strain evidence="2">LP-2024</strain>
        <tissue evidence="2">Aerial parts of the thallus</tissue>
    </source>
</reference>
<dbReference type="Proteomes" id="UP001633002">
    <property type="component" value="Unassembled WGS sequence"/>
</dbReference>